<organism evidence="1 2">
    <name type="scientific">Plenodomus tracheiphilus IPT5</name>
    <dbReference type="NCBI Taxonomy" id="1408161"/>
    <lineage>
        <taxon>Eukaryota</taxon>
        <taxon>Fungi</taxon>
        <taxon>Dikarya</taxon>
        <taxon>Ascomycota</taxon>
        <taxon>Pezizomycotina</taxon>
        <taxon>Dothideomycetes</taxon>
        <taxon>Pleosporomycetidae</taxon>
        <taxon>Pleosporales</taxon>
        <taxon>Pleosporineae</taxon>
        <taxon>Leptosphaeriaceae</taxon>
        <taxon>Plenodomus</taxon>
    </lineage>
</organism>
<reference evidence="1" key="1">
    <citation type="submission" date="2020-01" db="EMBL/GenBank/DDBJ databases">
        <authorList>
            <consortium name="DOE Joint Genome Institute"/>
            <person name="Haridas S."/>
            <person name="Albert R."/>
            <person name="Binder M."/>
            <person name="Bloem J."/>
            <person name="Labutti K."/>
            <person name="Salamov A."/>
            <person name="Andreopoulos B."/>
            <person name="Baker S.E."/>
            <person name="Barry K."/>
            <person name="Bills G."/>
            <person name="Bluhm B.H."/>
            <person name="Cannon C."/>
            <person name="Castanera R."/>
            <person name="Culley D.E."/>
            <person name="Daum C."/>
            <person name="Ezra D."/>
            <person name="Gonzalez J.B."/>
            <person name="Henrissat B."/>
            <person name="Kuo A."/>
            <person name="Liang C."/>
            <person name="Lipzen A."/>
            <person name="Lutzoni F."/>
            <person name="Magnuson J."/>
            <person name="Mondo S."/>
            <person name="Nolan M."/>
            <person name="Ohm R."/>
            <person name="Pangilinan J."/>
            <person name="Park H.-J."/>
            <person name="Ramirez L."/>
            <person name="Alfaro M."/>
            <person name="Sun H."/>
            <person name="Tritt A."/>
            <person name="Yoshinaga Y."/>
            <person name="Zwiers L.-H."/>
            <person name="Turgeon B.G."/>
            <person name="Goodwin S.B."/>
            <person name="Spatafora J.W."/>
            <person name="Crous P.W."/>
            <person name="Grigoriev I.V."/>
        </authorList>
    </citation>
    <scope>NUCLEOTIDE SEQUENCE</scope>
    <source>
        <strain evidence="1">IPT5</strain>
    </source>
</reference>
<proteinExistence type="predicted"/>
<protein>
    <submittedName>
        <fullName evidence="1">Uncharacterized protein</fullName>
    </submittedName>
</protein>
<dbReference type="Proteomes" id="UP000799423">
    <property type="component" value="Unassembled WGS sequence"/>
</dbReference>
<gene>
    <name evidence="1" type="ORF">T440DRAFT_142303</name>
</gene>
<keyword evidence="2" id="KW-1185">Reference proteome</keyword>
<name>A0A6A7B3M2_9PLEO</name>
<accession>A0A6A7B3M2</accession>
<dbReference type="AlphaFoldDB" id="A0A6A7B3M2"/>
<evidence type="ECO:0000313" key="1">
    <source>
        <dbReference type="EMBL" id="KAF2848949.1"/>
    </source>
</evidence>
<evidence type="ECO:0000313" key="2">
    <source>
        <dbReference type="Proteomes" id="UP000799423"/>
    </source>
</evidence>
<sequence length="99" mass="10395">MAAKARTAFAILATPAHAHRPCRAERAAGIRGMDWEGTLPVAARAGIGCTCGSAASGAAPPPTQADMARRQPWCCAAIYVYTVLCFRLERTSTTGIRSC</sequence>
<dbReference type="EMBL" id="MU006314">
    <property type="protein sequence ID" value="KAF2848949.1"/>
    <property type="molecule type" value="Genomic_DNA"/>
</dbReference>